<dbReference type="InterPro" id="IPR012772">
    <property type="entry name" value="Ectoine_EctA"/>
</dbReference>
<dbReference type="Proteomes" id="UP000535589">
    <property type="component" value="Unassembled WGS sequence"/>
</dbReference>
<dbReference type="RefSeq" id="WP_168835198.1">
    <property type="nucleotide sequence ID" value="NZ_JABAIK010000003.1"/>
</dbReference>
<dbReference type="InterPro" id="IPR016181">
    <property type="entry name" value="Acyl_CoA_acyltransferase"/>
</dbReference>
<dbReference type="EMBL" id="JABAIK010000003">
    <property type="protein sequence ID" value="NLS12092.1"/>
    <property type="molecule type" value="Genomic_DNA"/>
</dbReference>
<dbReference type="InterPro" id="IPR000182">
    <property type="entry name" value="GNAT_dom"/>
</dbReference>
<comment type="catalytic activity">
    <reaction evidence="7 8">
        <text>L-2,4-diaminobutanoate + acetyl-CoA = (2S)-4-acetamido-2-aminobutanoate + CoA + H(+)</text>
        <dbReference type="Rhea" id="RHEA:16901"/>
        <dbReference type="ChEBI" id="CHEBI:15378"/>
        <dbReference type="ChEBI" id="CHEBI:57287"/>
        <dbReference type="ChEBI" id="CHEBI:57288"/>
        <dbReference type="ChEBI" id="CHEBI:58761"/>
        <dbReference type="ChEBI" id="CHEBI:58929"/>
        <dbReference type="EC" id="2.3.1.178"/>
    </reaction>
</comment>
<protein>
    <recommendedName>
        <fullName evidence="4 8">L-2,4-diaminobutyric acid acetyltransferase</fullName>
        <shortName evidence="8">DABA acetyltransferase</shortName>
        <ecNumber evidence="3 8">2.3.1.178</ecNumber>
    </recommendedName>
</protein>
<evidence type="ECO:0000256" key="4">
    <source>
        <dbReference type="ARBA" id="ARBA00017935"/>
    </source>
</evidence>
<dbReference type="Pfam" id="PF00583">
    <property type="entry name" value="Acetyltransf_1"/>
    <property type="match status" value="1"/>
</dbReference>
<evidence type="ECO:0000256" key="7">
    <source>
        <dbReference type="ARBA" id="ARBA00048924"/>
    </source>
</evidence>
<dbReference type="PANTHER" id="PTHR43072:SF23">
    <property type="entry name" value="UPF0039 PROTEIN C11D3.02C"/>
    <property type="match status" value="1"/>
</dbReference>
<dbReference type="PANTHER" id="PTHR43072">
    <property type="entry name" value="N-ACETYLTRANSFERASE"/>
    <property type="match status" value="1"/>
</dbReference>
<sequence>MWPTMSTAYPWVAYADVLQKQQDEWIFRQPHIHDGDDVNQLIADCPPLDINSAYCNFLQTSHFNQTCVVAECNGAIAGFISAYRKPDAPQELFVWQVAVSPRHRGKGLAFHMLQELLQRDGLQDIAALETTITKTNRGSWRLFEKLDAQHGKHGQVSTFLCEATHFNGKHDTEYLYRIPLVPSKVNP</sequence>
<evidence type="ECO:0000256" key="8">
    <source>
        <dbReference type="RuleBase" id="RU365045"/>
    </source>
</evidence>
<proteinExistence type="inferred from homology"/>
<comment type="similarity">
    <text evidence="2 8">Belongs to the acetyltransferase family. EctA subfamily.</text>
</comment>
<accession>A0A7X8TP47</accession>
<dbReference type="GO" id="GO:0019491">
    <property type="term" value="P:ectoine biosynthetic process"/>
    <property type="evidence" value="ECO:0007669"/>
    <property type="project" value="UniProtKB-UniPathway"/>
</dbReference>
<evidence type="ECO:0000313" key="11">
    <source>
        <dbReference type="Proteomes" id="UP000535589"/>
    </source>
</evidence>
<evidence type="ECO:0000259" key="9">
    <source>
        <dbReference type="PROSITE" id="PS51186"/>
    </source>
</evidence>
<comment type="caution">
    <text evidence="10">The sequence shown here is derived from an EMBL/GenBank/DDBJ whole genome shotgun (WGS) entry which is preliminary data.</text>
</comment>
<dbReference type="AlphaFoldDB" id="A0A7X8TP47"/>
<dbReference type="EC" id="2.3.1.178" evidence="3 8"/>
<evidence type="ECO:0000256" key="1">
    <source>
        <dbReference type="ARBA" id="ARBA00004978"/>
    </source>
</evidence>
<comment type="function">
    <text evidence="8">Catalyzes the acetylation of L-2,4-diaminobutyrate (DABA) to gamma-N-acetyl-alpha,gamma-diaminobutyric acid (ADABA) with acetyl coenzyme A.</text>
</comment>
<keyword evidence="6 8" id="KW-0012">Acyltransferase</keyword>
<dbReference type="NCBIfam" id="TIGR02406">
    <property type="entry name" value="ectoine_EctA"/>
    <property type="match status" value="1"/>
</dbReference>
<dbReference type="PROSITE" id="PS51186">
    <property type="entry name" value="GNAT"/>
    <property type="match status" value="1"/>
</dbReference>
<dbReference type="Gene3D" id="3.40.630.30">
    <property type="match status" value="1"/>
</dbReference>
<comment type="pathway">
    <text evidence="1 8">Amine and polyamine biosynthesis; ectoine biosynthesis; L-ectoine from L-aspartate 4-semialdehyde: step 2/3.</text>
</comment>
<evidence type="ECO:0000256" key="6">
    <source>
        <dbReference type="ARBA" id="ARBA00023315"/>
    </source>
</evidence>
<dbReference type="UniPathway" id="UPA00067">
    <property type="reaction ID" value="UER00122"/>
</dbReference>
<keyword evidence="5 8" id="KW-0808">Transferase</keyword>
<gene>
    <name evidence="8 10" type="primary">ectA</name>
    <name evidence="10" type="ORF">HGP28_04190</name>
</gene>
<reference evidence="10 11" key="1">
    <citation type="submission" date="2020-04" db="EMBL/GenBank/DDBJ databases">
        <title>Vibrio sp. SM6, a novel species isolated from seawater.</title>
        <authorList>
            <person name="Wang X."/>
        </authorList>
    </citation>
    <scope>NUCLEOTIDE SEQUENCE [LARGE SCALE GENOMIC DNA]</scope>
    <source>
        <strain evidence="10 11">SM6</strain>
    </source>
</reference>
<dbReference type="SUPFAM" id="SSF55729">
    <property type="entry name" value="Acyl-CoA N-acyltransferases (Nat)"/>
    <property type="match status" value="1"/>
</dbReference>
<keyword evidence="11" id="KW-1185">Reference proteome</keyword>
<dbReference type="CDD" id="cd04301">
    <property type="entry name" value="NAT_SF"/>
    <property type="match status" value="1"/>
</dbReference>
<evidence type="ECO:0000256" key="3">
    <source>
        <dbReference type="ARBA" id="ARBA00012355"/>
    </source>
</evidence>
<organism evidence="10 11">
    <name type="scientific">Vibrio agarilyticus</name>
    <dbReference type="NCBI Taxonomy" id="2726741"/>
    <lineage>
        <taxon>Bacteria</taxon>
        <taxon>Pseudomonadati</taxon>
        <taxon>Pseudomonadota</taxon>
        <taxon>Gammaproteobacteria</taxon>
        <taxon>Vibrionales</taxon>
        <taxon>Vibrionaceae</taxon>
        <taxon>Vibrio</taxon>
    </lineage>
</organism>
<dbReference type="GO" id="GO:0033816">
    <property type="term" value="F:diaminobutyrate acetyltransferase activity"/>
    <property type="evidence" value="ECO:0007669"/>
    <property type="project" value="UniProtKB-EC"/>
</dbReference>
<evidence type="ECO:0000256" key="2">
    <source>
        <dbReference type="ARBA" id="ARBA00010712"/>
    </source>
</evidence>
<evidence type="ECO:0000313" key="10">
    <source>
        <dbReference type="EMBL" id="NLS12092.1"/>
    </source>
</evidence>
<name>A0A7X8TP47_9VIBR</name>
<evidence type="ECO:0000256" key="5">
    <source>
        <dbReference type="ARBA" id="ARBA00022679"/>
    </source>
</evidence>
<feature type="domain" description="N-acetyltransferase" evidence="9">
    <location>
        <begin position="25"/>
        <end position="181"/>
    </location>
</feature>